<feature type="region of interest" description="Disordered" evidence="1">
    <location>
        <begin position="22"/>
        <end position="49"/>
    </location>
</feature>
<dbReference type="AlphaFoldDB" id="A0A645HM00"/>
<gene>
    <name evidence="2" type="ORF">SDC9_187000</name>
</gene>
<evidence type="ECO:0000256" key="1">
    <source>
        <dbReference type="SAM" id="MobiDB-lite"/>
    </source>
</evidence>
<evidence type="ECO:0000313" key="2">
    <source>
        <dbReference type="EMBL" id="MPN39472.1"/>
    </source>
</evidence>
<accession>A0A645HM00</accession>
<name>A0A645HM00_9ZZZZ</name>
<proteinExistence type="predicted"/>
<protein>
    <submittedName>
        <fullName evidence="2">Uncharacterized protein</fullName>
    </submittedName>
</protein>
<comment type="caution">
    <text evidence="2">The sequence shown here is derived from an EMBL/GenBank/DDBJ whole genome shotgun (WGS) entry which is preliminary data.</text>
</comment>
<sequence>MERTLRETHPRLILRRKVSEAFAEEEEEQGSGSSFRRKAETDGADFAMT</sequence>
<organism evidence="2">
    <name type="scientific">bioreactor metagenome</name>
    <dbReference type="NCBI Taxonomy" id="1076179"/>
    <lineage>
        <taxon>unclassified sequences</taxon>
        <taxon>metagenomes</taxon>
        <taxon>ecological metagenomes</taxon>
    </lineage>
</organism>
<reference evidence="2" key="1">
    <citation type="submission" date="2019-08" db="EMBL/GenBank/DDBJ databases">
        <authorList>
            <person name="Kucharzyk K."/>
            <person name="Murdoch R.W."/>
            <person name="Higgins S."/>
            <person name="Loffler F."/>
        </authorList>
    </citation>
    <scope>NUCLEOTIDE SEQUENCE</scope>
</reference>
<dbReference type="EMBL" id="VSSQ01095306">
    <property type="protein sequence ID" value="MPN39472.1"/>
    <property type="molecule type" value="Genomic_DNA"/>
</dbReference>